<name>A0A068V520_COFCA</name>
<dbReference type="Gramene" id="CDP14983">
    <property type="protein sequence ID" value="CDP14983"/>
    <property type="gene ID" value="GSCOC_T00042502001"/>
</dbReference>
<dbReference type="EMBL" id="HG739177">
    <property type="protein sequence ID" value="CDP14983.1"/>
    <property type="molecule type" value="Genomic_DNA"/>
</dbReference>
<keyword evidence="3" id="KW-1185">Reference proteome</keyword>
<reference evidence="3" key="1">
    <citation type="journal article" date="2014" name="Science">
        <title>The coffee genome provides insight into the convergent evolution of caffeine biosynthesis.</title>
        <authorList>
            <person name="Denoeud F."/>
            <person name="Carretero-Paulet L."/>
            <person name="Dereeper A."/>
            <person name="Droc G."/>
            <person name="Guyot R."/>
            <person name="Pietrella M."/>
            <person name="Zheng C."/>
            <person name="Alberti A."/>
            <person name="Anthony F."/>
            <person name="Aprea G."/>
            <person name="Aury J.M."/>
            <person name="Bento P."/>
            <person name="Bernard M."/>
            <person name="Bocs S."/>
            <person name="Campa C."/>
            <person name="Cenci A."/>
            <person name="Combes M.C."/>
            <person name="Crouzillat D."/>
            <person name="Da Silva C."/>
            <person name="Daddiego L."/>
            <person name="De Bellis F."/>
            <person name="Dussert S."/>
            <person name="Garsmeur O."/>
            <person name="Gayraud T."/>
            <person name="Guignon V."/>
            <person name="Jahn K."/>
            <person name="Jamilloux V."/>
            <person name="Joet T."/>
            <person name="Labadie K."/>
            <person name="Lan T."/>
            <person name="Leclercq J."/>
            <person name="Lepelley M."/>
            <person name="Leroy T."/>
            <person name="Li L.T."/>
            <person name="Librado P."/>
            <person name="Lopez L."/>
            <person name="Munoz A."/>
            <person name="Noel B."/>
            <person name="Pallavicini A."/>
            <person name="Perrotta G."/>
            <person name="Poncet V."/>
            <person name="Pot D."/>
            <person name="Priyono X."/>
            <person name="Rigoreau M."/>
            <person name="Rouard M."/>
            <person name="Rozas J."/>
            <person name="Tranchant-Dubreuil C."/>
            <person name="VanBuren R."/>
            <person name="Zhang Q."/>
            <person name="Andrade A.C."/>
            <person name="Argout X."/>
            <person name="Bertrand B."/>
            <person name="de Kochko A."/>
            <person name="Graziosi G."/>
            <person name="Henry R.J."/>
            <person name="Jayarama X."/>
            <person name="Ming R."/>
            <person name="Nagai C."/>
            <person name="Rounsley S."/>
            <person name="Sankoff D."/>
            <person name="Giuliano G."/>
            <person name="Albert V.A."/>
            <person name="Wincker P."/>
            <person name="Lashermes P."/>
        </authorList>
    </citation>
    <scope>NUCLEOTIDE SEQUENCE [LARGE SCALE GENOMIC DNA]</scope>
    <source>
        <strain evidence="3">cv. DH200-94</strain>
    </source>
</reference>
<organism evidence="2 3">
    <name type="scientific">Coffea canephora</name>
    <name type="common">Robusta coffee</name>
    <dbReference type="NCBI Taxonomy" id="49390"/>
    <lineage>
        <taxon>Eukaryota</taxon>
        <taxon>Viridiplantae</taxon>
        <taxon>Streptophyta</taxon>
        <taxon>Embryophyta</taxon>
        <taxon>Tracheophyta</taxon>
        <taxon>Spermatophyta</taxon>
        <taxon>Magnoliopsida</taxon>
        <taxon>eudicotyledons</taxon>
        <taxon>Gunneridae</taxon>
        <taxon>Pentapetalae</taxon>
        <taxon>asterids</taxon>
        <taxon>lamiids</taxon>
        <taxon>Gentianales</taxon>
        <taxon>Rubiaceae</taxon>
        <taxon>Ixoroideae</taxon>
        <taxon>Gardenieae complex</taxon>
        <taxon>Bertiereae - Coffeeae clade</taxon>
        <taxon>Coffeeae</taxon>
        <taxon>Coffea</taxon>
    </lineage>
</organism>
<evidence type="ECO:0000256" key="1">
    <source>
        <dbReference type="SAM" id="Phobius"/>
    </source>
</evidence>
<dbReference type="AlphaFoldDB" id="A0A068V520"/>
<feature type="transmembrane region" description="Helical" evidence="1">
    <location>
        <begin position="23"/>
        <end position="41"/>
    </location>
</feature>
<protein>
    <submittedName>
        <fullName evidence="2">Uncharacterized protein</fullName>
    </submittedName>
</protein>
<keyword evidence="1" id="KW-1133">Transmembrane helix</keyword>
<sequence length="67" mass="7758">MCQYHSAKSFVVLSRARHVDWKHYVVCASCVSFLLGLLLTLNQTQALRRRFSSSPLPFLLYFLTSYS</sequence>
<accession>A0A068V520</accession>
<proteinExistence type="predicted"/>
<evidence type="ECO:0000313" key="2">
    <source>
        <dbReference type="EMBL" id="CDP14983.1"/>
    </source>
</evidence>
<gene>
    <name evidence="2" type="ORF">GSCOC_T00042502001</name>
</gene>
<dbReference type="InParanoid" id="A0A068V520"/>
<dbReference type="Proteomes" id="UP000295252">
    <property type="component" value="Chromosome X"/>
</dbReference>
<keyword evidence="1" id="KW-0812">Transmembrane</keyword>
<keyword evidence="1" id="KW-0472">Membrane</keyword>
<evidence type="ECO:0000313" key="3">
    <source>
        <dbReference type="Proteomes" id="UP000295252"/>
    </source>
</evidence>